<dbReference type="InterPro" id="IPR006282">
    <property type="entry name" value="Thi_PPkinase"/>
</dbReference>
<sequence>MKIEQNENGRRAVIVTGGRLGDWALDELREGDYLIGADSGAEFLVSRGLVPDLALGDFDSVPPERLPAIREAARECLAVDAVDKDWTDTELALREAQDRGYADIRILGGLGTRFDHSLANVHLLRQALARGGQALLVDEHNEIRLCTGECRIEADPRYPYVSLLPLTETVTGVTLTGFRYPLTEAVLTLGWSLGVSNVLEADIGNVTIRGGQVLIIRSRD</sequence>
<keyword evidence="2" id="KW-0547">Nucleotide-binding</keyword>
<dbReference type="InterPro" id="IPR007373">
    <property type="entry name" value="Thiamin_PyroPKinase_B1-bd"/>
</dbReference>
<dbReference type="SMART" id="SM00983">
    <property type="entry name" value="TPK_B1_binding"/>
    <property type="match status" value="1"/>
</dbReference>
<dbReference type="EC" id="2.7.6.2" evidence="5"/>
<dbReference type="AlphaFoldDB" id="A0A3G3JXJ5"/>
<keyword evidence="4" id="KW-0067">ATP-binding</keyword>
<dbReference type="Proteomes" id="UP000269097">
    <property type="component" value="Chromosome"/>
</dbReference>
<dbReference type="SUPFAM" id="SSF63999">
    <property type="entry name" value="Thiamin pyrophosphokinase, catalytic domain"/>
    <property type="match status" value="1"/>
</dbReference>
<dbReference type="KEGG" id="coh:EAV92_08365"/>
<dbReference type="InterPro" id="IPR053149">
    <property type="entry name" value="TPK"/>
</dbReference>
<dbReference type="GO" id="GO:0016301">
    <property type="term" value="F:kinase activity"/>
    <property type="evidence" value="ECO:0007669"/>
    <property type="project" value="UniProtKB-KW"/>
</dbReference>
<dbReference type="NCBIfam" id="TIGR01378">
    <property type="entry name" value="thi_PPkinase"/>
    <property type="match status" value="1"/>
</dbReference>
<dbReference type="GO" id="GO:0030975">
    <property type="term" value="F:thiamine binding"/>
    <property type="evidence" value="ECO:0007669"/>
    <property type="project" value="InterPro"/>
</dbReference>
<proteinExistence type="predicted"/>
<dbReference type="GO" id="GO:0006772">
    <property type="term" value="P:thiamine metabolic process"/>
    <property type="evidence" value="ECO:0007669"/>
    <property type="project" value="UniProtKB-UniRule"/>
</dbReference>
<dbReference type="Pfam" id="PF04263">
    <property type="entry name" value="TPK_catalytic"/>
    <property type="match status" value="1"/>
</dbReference>
<dbReference type="RefSeq" id="WP_123040637.1">
    <property type="nucleotide sequence ID" value="NZ_CP033433.1"/>
</dbReference>
<name>A0A3G3JXJ5_9BACL</name>
<evidence type="ECO:0000313" key="7">
    <source>
        <dbReference type="EMBL" id="AYQ72577.1"/>
    </source>
</evidence>
<dbReference type="InterPro" id="IPR036371">
    <property type="entry name" value="TPK_B1-bd_sf"/>
</dbReference>
<dbReference type="GO" id="GO:0005524">
    <property type="term" value="F:ATP binding"/>
    <property type="evidence" value="ECO:0007669"/>
    <property type="project" value="UniProtKB-KW"/>
</dbReference>
<evidence type="ECO:0000256" key="3">
    <source>
        <dbReference type="ARBA" id="ARBA00022777"/>
    </source>
</evidence>
<dbReference type="GO" id="GO:0009229">
    <property type="term" value="P:thiamine diphosphate biosynthetic process"/>
    <property type="evidence" value="ECO:0007669"/>
    <property type="project" value="InterPro"/>
</dbReference>
<dbReference type="GO" id="GO:0004788">
    <property type="term" value="F:thiamine diphosphokinase activity"/>
    <property type="evidence" value="ECO:0007669"/>
    <property type="project" value="UniProtKB-UniRule"/>
</dbReference>
<feature type="domain" description="Thiamin pyrophosphokinase thiamin-binding" evidence="6">
    <location>
        <begin position="148"/>
        <end position="214"/>
    </location>
</feature>
<evidence type="ECO:0000259" key="6">
    <source>
        <dbReference type="SMART" id="SM00983"/>
    </source>
</evidence>
<keyword evidence="8" id="KW-1185">Reference proteome</keyword>
<keyword evidence="1 7" id="KW-0808">Transferase</keyword>
<dbReference type="InterPro" id="IPR007371">
    <property type="entry name" value="TPK_catalytic"/>
</dbReference>
<evidence type="ECO:0000256" key="4">
    <source>
        <dbReference type="ARBA" id="ARBA00022840"/>
    </source>
</evidence>
<dbReference type="PANTHER" id="PTHR41299">
    <property type="entry name" value="THIAMINE PYROPHOSPHOKINASE"/>
    <property type="match status" value="1"/>
</dbReference>
<dbReference type="Pfam" id="PF04265">
    <property type="entry name" value="TPK_B1_binding"/>
    <property type="match status" value="1"/>
</dbReference>
<keyword evidence="3 7" id="KW-0418">Kinase</keyword>
<evidence type="ECO:0000256" key="1">
    <source>
        <dbReference type="ARBA" id="ARBA00022679"/>
    </source>
</evidence>
<gene>
    <name evidence="7" type="ORF">EAV92_08365</name>
</gene>
<accession>A0A3G3JXJ5</accession>
<evidence type="ECO:0000256" key="2">
    <source>
        <dbReference type="ARBA" id="ARBA00022741"/>
    </source>
</evidence>
<dbReference type="SUPFAM" id="SSF63862">
    <property type="entry name" value="Thiamin pyrophosphokinase, substrate-binding domain"/>
    <property type="match status" value="1"/>
</dbReference>
<reference evidence="7 8" key="1">
    <citation type="submission" date="2018-10" db="EMBL/GenBank/DDBJ databases">
        <title>Genome Sequence of Cohnella sp.</title>
        <authorList>
            <person name="Srinivasan S."/>
            <person name="Kim M.K."/>
        </authorList>
    </citation>
    <scope>NUCLEOTIDE SEQUENCE [LARGE SCALE GENOMIC DNA]</scope>
    <source>
        <strain evidence="7 8">18JY8-7</strain>
    </source>
</reference>
<protein>
    <recommendedName>
        <fullName evidence="5">Thiamine diphosphokinase</fullName>
        <ecNumber evidence="5">2.7.6.2</ecNumber>
    </recommendedName>
</protein>
<dbReference type="EMBL" id="CP033433">
    <property type="protein sequence ID" value="AYQ72577.1"/>
    <property type="molecule type" value="Genomic_DNA"/>
</dbReference>
<dbReference type="CDD" id="cd07995">
    <property type="entry name" value="TPK"/>
    <property type="match status" value="1"/>
</dbReference>
<dbReference type="Gene3D" id="3.40.50.10240">
    <property type="entry name" value="Thiamin pyrophosphokinase, catalytic domain"/>
    <property type="match status" value="1"/>
</dbReference>
<dbReference type="InterPro" id="IPR036759">
    <property type="entry name" value="TPK_catalytic_sf"/>
</dbReference>
<evidence type="ECO:0000256" key="5">
    <source>
        <dbReference type="NCBIfam" id="TIGR01378"/>
    </source>
</evidence>
<evidence type="ECO:0000313" key="8">
    <source>
        <dbReference type="Proteomes" id="UP000269097"/>
    </source>
</evidence>
<organism evidence="7 8">
    <name type="scientific">Cohnella candidum</name>
    <dbReference type="NCBI Taxonomy" id="2674991"/>
    <lineage>
        <taxon>Bacteria</taxon>
        <taxon>Bacillati</taxon>
        <taxon>Bacillota</taxon>
        <taxon>Bacilli</taxon>
        <taxon>Bacillales</taxon>
        <taxon>Paenibacillaceae</taxon>
        <taxon>Cohnella</taxon>
    </lineage>
</organism>
<dbReference type="PANTHER" id="PTHR41299:SF1">
    <property type="entry name" value="THIAMINE PYROPHOSPHOKINASE"/>
    <property type="match status" value="1"/>
</dbReference>